<dbReference type="Gene3D" id="3.40.50.300">
    <property type="entry name" value="P-loop containing nucleotide triphosphate hydrolases"/>
    <property type="match status" value="1"/>
</dbReference>
<dbReference type="PANTHER" id="PTHR43581:SF4">
    <property type="entry name" value="ATP_GTP PHOSPHATASE"/>
    <property type="match status" value="1"/>
</dbReference>
<evidence type="ECO:0000313" key="2">
    <source>
        <dbReference type="EMBL" id="TQL71664.1"/>
    </source>
</evidence>
<organism evidence="2 3">
    <name type="scientific">Enteractinococcus coprophilus</name>
    <dbReference type="NCBI Taxonomy" id="1027633"/>
    <lineage>
        <taxon>Bacteria</taxon>
        <taxon>Bacillati</taxon>
        <taxon>Actinomycetota</taxon>
        <taxon>Actinomycetes</taxon>
        <taxon>Micrococcales</taxon>
        <taxon>Micrococcaceae</taxon>
    </lineage>
</organism>
<evidence type="ECO:0000259" key="1">
    <source>
        <dbReference type="SMART" id="SM00382"/>
    </source>
</evidence>
<dbReference type="SUPFAM" id="SSF52540">
    <property type="entry name" value="P-loop containing nucleoside triphosphate hydrolases"/>
    <property type="match status" value="1"/>
</dbReference>
<feature type="domain" description="AAA+ ATPase" evidence="1">
    <location>
        <begin position="36"/>
        <end position="320"/>
    </location>
</feature>
<dbReference type="InterPro" id="IPR051396">
    <property type="entry name" value="Bact_Antivir_Def_Nuclease"/>
</dbReference>
<dbReference type="Proteomes" id="UP000319746">
    <property type="component" value="Unassembled WGS sequence"/>
</dbReference>
<dbReference type="SMART" id="SM00382">
    <property type="entry name" value="AAA"/>
    <property type="match status" value="1"/>
</dbReference>
<dbReference type="Pfam" id="PF13304">
    <property type="entry name" value="AAA_21"/>
    <property type="match status" value="1"/>
</dbReference>
<dbReference type="InterPro" id="IPR027417">
    <property type="entry name" value="P-loop_NTPase"/>
</dbReference>
<protein>
    <submittedName>
        <fullName evidence="2">Putative AbiEii toxin of type IV toxin-antitoxin system</fullName>
    </submittedName>
</protein>
<dbReference type="InterPro" id="IPR003959">
    <property type="entry name" value="ATPase_AAA_core"/>
</dbReference>
<keyword evidence="3" id="KW-1185">Reference proteome</keyword>
<dbReference type="AlphaFoldDB" id="A0A543AGF1"/>
<reference evidence="2 3" key="1">
    <citation type="submission" date="2019-06" db="EMBL/GenBank/DDBJ databases">
        <title>Sequencing the genomes of 1000 actinobacteria strains.</title>
        <authorList>
            <person name="Klenk H.-P."/>
        </authorList>
    </citation>
    <scope>NUCLEOTIDE SEQUENCE [LARGE SCALE GENOMIC DNA]</scope>
    <source>
        <strain evidence="2 3">DSM 24083</strain>
    </source>
</reference>
<dbReference type="PANTHER" id="PTHR43581">
    <property type="entry name" value="ATP/GTP PHOSPHATASE"/>
    <property type="match status" value="1"/>
</dbReference>
<name>A0A543AGF1_9MICC</name>
<sequence length="587" mass="64480">MCGMTITANKDDFQDDPLTIKIDSVTINQKTIQFPHAGVVAIVGGNNVGKSTLLNEINSWIARSPYARDATSDGLVVTDVDLERQGDRGSLSTWLESHASFVEAPSSGFVSQKTTRPLPLNELESLWERETLGQLASFFVHHSTATDRFELVKPISQRPDISDPPKHPVHILEDREDVLREIRQVSRRVFRKDLTLDRLSGHTQLRVGATQMEAPPVDAVTSEYRKALSNLPGLATQGDGMKSLIGLLLPVITASYPIILIDEPEAFLHPPQAFELGKVLGDIALKREVQIILATHDRNLMAGLLSSETTMSVVRLDRNEDVTTADQLSAPEVESLWTDPVMRYSNVLEGLFHRVVVVAEADQDCKFYEAAIDAVDETDSLAISPSEILFIPAGGKDGISKVVTALRAANVPVVACVDLDILDSATKLRALVAAFGGNWAEFENDYTMAVHQLRPTDVQWTNGHVLNSIKQVLEPVASQPWDTNVRSLLKPITRTSESGFQKLKRYGMRTFTGQAEQHAERLMENLDSLGICCVREGELERLAPGIGVSKGPGWLSAALQNGSHQGFEARAHALRILESARLISARQ</sequence>
<gene>
    <name evidence="2" type="ORF">FB556_2155</name>
</gene>
<dbReference type="InterPro" id="IPR003593">
    <property type="entry name" value="AAA+_ATPase"/>
</dbReference>
<dbReference type="GO" id="GO:0016887">
    <property type="term" value="F:ATP hydrolysis activity"/>
    <property type="evidence" value="ECO:0007669"/>
    <property type="project" value="InterPro"/>
</dbReference>
<accession>A0A543AGF1</accession>
<proteinExistence type="predicted"/>
<comment type="caution">
    <text evidence="2">The sequence shown here is derived from an EMBL/GenBank/DDBJ whole genome shotgun (WGS) entry which is preliminary data.</text>
</comment>
<dbReference type="GO" id="GO:0005524">
    <property type="term" value="F:ATP binding"/>
    <property type="evidence" value="ECO:0007669"/>
    <property type="project" value="InterPro"/>
</dbReference>
<dbReference type="EMBL" id="VFOU01000003">
    <property type="protein sequence ID" value="TQL71664.1"/>
    <property type="molecule type" value="Genomic_DNA"/>
</dbReference>
<evidence type="ECO:0000313" key="3">
    <source>
        <dbReference type="Proteomes" id="UP000319746"/>
    </source>
</evidence>